<keyword evidence="7" id="KW-1185">Reference proteome</keyword>
<evidence type="ECO:0000256" key="4">
    <source>
        <dbReference type="ARBA" id="ARBA00022989"/>
    </source>
</evidence>
<dbReference type="eggNOG" id="COG0619">
    <property type="taxonomic scope" value="Bacteria"/>
</dbReference>
<accession>A0A081C5M7</accession>
<dbReference type="Pfam" id="PF02361">
    <property type="entry name" value="CbiQ"/>
    <property type="match status" value="1"/>
</dbReference>
<dbReference type="PANTHER" id="PTHR34857:SF2">
    <property type="entry name" value="SLL0384 PROTEIN"/>
    <property type="match status" value="1"/>
</dbReference>
<reference evidence="6" key="1">
    <citation type="journal article" date="2015" name="PeerJ">
        <title>First genomic representation of candidate bacterial phylum KSB3 points to enhanced environmental sensing as a trigger of wastewater bulking.</title>
        <authorList>
            <person name="Sekiguchi Y."/>
            <person name="Ohashi A."/>
            <person name="Parks D.H."/>
            <person name="Yamauchi T."/>
            <person name="Tyson G.W."/>
            <person name="Hugenholtz P."/>
        </authorList>
    </citation>
    <scope>NUCLEOTIDE SEQUENCE [LARGE SCALE GENOMIC DNA]</scope>
</reference>
<evidence type="ECO:0000313" key="6">
    <source>
        <dbReference type="EMBL" id="GAK59882.1"/>
    </source>
</evidence>
<keyword evidence="3" id="KW-0812">Transmembrane</keyword>
<dbReference type="PANTHER" id="PTHR34857">
    <property type="entry name" value="SLL0384 PROTEIN"/>
    <property type="match status" value="1"/>
</dbReference>
<dbReference type="InterPro" id="IPR051611">
    <property type="entry name" value="ECF_transporter_component"/>
</dbReference>
<name>A0A081C5M7_VECG1</name>
<dbReference type="InterPro" id="IPR003339">
    <property type="entry name" value="ABC/ECF_trnsptr_transmembrane"/>
</dbReference>
<organism evidence="6">
    <name type="scientific">Vecturithrix granuli</name>
    <dbReference type="NCBI Taxonomy" id="1499967"/>
    <lineage>
        <taxon>Bacteria</taxon>
        <taxon>Candidatus Moduliflexota</taxon>
        <taxon>Candidatus Vecturitrichia</taxon>
        <taxon>Candidatus Vecturitrichales</taxon>
        <taxon>Candidatus Vecturitrichaceae</taxon>
        <taxon>Candidatus Vecturithrix</taxon>
    </lineage>
</organism>
<dbReference type="CDD" id="cd16914">
    <property type="entry name" value="EcfT"/>
    <property type="match status" value="1"/>
</dbReference>
<dbReference type="HOGENOM" id="CLU_2566875_0_0_0"/>
<keyword evidence="4" id="KW-1133">Transmembrane helix</keyword>
<dbReference type="Proteomes" id="UP000030661">
    <property type="component" value="Unassembled WGS sequence"/>
</dbReference>
<dbReference type="AlphaFoldDB" id="A0A081C5M7"/>
<keyword evidence="5" id="KW-0472">Membrane</keyword>
<protein>
    <submittedName>
        <fullName evidence="6">Cobalt transport protein</fullName>
    </submittedName>
</protein>
<keyword evidence="2" id="KW-1003">Cell membrane</keyword>
<evidence type="ECO:0000256" key="5">
    <source>
        <dbReference type="ARBA" id="ARBA00023136"/>
    </source>
</evidence>
<proteinExistence type="predicted"/>
<sequence length="81" mass="9531">MKLRGFHPGYNRHTFTMYGYLVGMLLVKTLDRAERIVQAMKCRGFRNRFLTLTPLQFTRQDGALSVVYSVMILLLLSLEWF</sequence>
<evidence type="ECO:0000256" key="1">
    <source>
        <dbReference type="ARBA" id="ARBA00004141"/>
    </source>
</evidence>
<gene>
    <name evidence="6" type="ORF">U27_06868</name>
</gene>
<dbReference type="GO" id="GO:0005886">
    <property type="term" value="C:plasma membrane"/>
    <property type="evidence" value="ECO:0007669"/>
    <property type="project" value="UniProtKB-ARBA"/>
</dbReference>
<comment type="subcellular location">
    <subcellularLocation>
        <location evidence="1">Membrane</location>
        <topology evidence="1">Multi-pass membrane protein</topology>
    </subcellularLocation>
</comment>
<dbReference type="STRING" id="1499967.U27_06868"/>
<evidence type="ECO:0000256" key="2">
    <source>
        <dbReference type="ARBA" id="ARBA00022475"/>
    </source>
</evidence>
<evidence type="ECO:0000313" key="7">
    <source>
        <dbReference type="Proteomes" id="UP000030661"/>
    </source>
</evidence>
<dbReference type="EMBL" id="DF820471">
    <property type="protein sequence ID" value="GAK59882.1"/>
    <property type="molecule type" value="Genomic_DNA"/>
</dbReference>
<evidence type="ECO:0000256" key="3">
    <source>
        <dbReference type="ARBA" id="ARBA00022692"/>
    </source>
</evidence>